<evidence type="ECO:0000256" key="1">
    <source>
        <dbReference type="SAM" id="Phobius"/>
    </source>
</evidence>
<reference evidence="3 4" key="1">
    <citation type="submission" date="2023-10" db="EMBL/GenBank/DDBJ databases">
        <title>Comparative genomics analysis reveals potential genetic determinants of host preference in Cryptosporidium xiaoi.</title>
        <authorList>
            <person name="Xiao L."/>
            <person name="Li J."/>
        </authorList>
    </citation>
    <scope>NUCLEOTIDE SEQUENCE [LARGE SCALE GENOMIC DNA]</scope>
    <source>
        <strain evidence="3 4">52996</strain>
    </source>
</reference>
<dbReference type="Proteomes" id="UP001311799">
    <property type="component" value="Unassembled WGS sequence"/>
</dbReference>
<evidence type="ECO:0000313" key="4">
    <source>
        <dbReference type="Proteomes" id="UP001311799"/>
    </source>
</evidence>
<dbReference type="EMBL" id="JAWDEY010000008">
    <property type="protein sequence ID" value="KAK6590163.1"/>
    <property type="molecule type" value="Genomic_DNA"/>
</dbReference>
<feature type="chain" id="PRO_5043855402" evidence="2">
    <location>
        <begin position="26"/>
        <end position="505"/>
    </location>
</feature>
<keyword evidence="2" id="KW-0732">Signal</keyword>
<comment type="caution">
    <text evidence="3">The sequence shown here is derived from an EMBL/GenBank/DDBJ whole genome shotgun (WGS) entry which is preliminary data.</text>
</comment>
<keyword evidence="1" id="KW-0472">Membrane</keyword>
<feature type="transmembrane region" description="Helical" evidence="1">
    <location>
        <begin position="449"/>
        <end position="468"/>
    </location>
</feature>
<proteinExistence type="predicted"/>
<keyword evidence="1" id="KW-1133">Transmembrane helix</keyword>
<keyword evidence="4" id="KW-1185">Reference proteome</keyword>
<evidence type="ECO:0000256" key="2">
    <source>
        <dbReference type="SAM" id="SignalP"/>
    </source>
</evidence>
<evidence type="ECO:0000313" key="3">
    <source>
        <dbReference type="EMBL" id="KAK6590163.1"/>
    </source>
</evidence>
<protein>
    <submittedName>
        <fullName evidence="3">Uncharacterized protein</fullName>
    </submittedName>
</protein>
<keyword evidence="1" id="KW-0812">Transmembrane</keyword>
<feature type="signal peptide" evidence="2">
    <location>
        <begin position="1"/>
        <end position="25"/>
    </location>
</feature>
<accession>A0AAV9Y022</accession>
<name>A0AAV9Y022_9CRYT</name>
<organism evidence="3 4">
    <name type="scientific">Cryptosporidium xiaoi</name>
    <dbReference type="NCBI Taxonomy" id="659607"/>
    <lineage>
        <taxon>Eukaryota</taxon>
        <taxon>Sar</taxon>
        <taxon>Alveolata</taxon>
        <taxon>Apicomplexa</taxon>
        <taxon>Conoidasida</taxon>
        <taxon>Coccidia</taxon>
        <taxon>Eucoccidiorida</taxon>
        <taxon>Eimeriorina</taxon>
        <taxon>Cryptosporidiidae</taxon>
        <taxon>Cryptosporidium</taxon>
    </lineage>
</organism>
<gene>
    <name evidence="3" type="ORF">RS030_172639</name>
</gene>
<sequence>MGSIWRLLICFLLTIQLLNFQMVCGFYSAVASPSASTTITAYSIGSSTVTIYYMLTQARRGPLGKILAGIFLPIQKNREGDYYFDIETDYWDGDTLMVASSLLYYYSLSVNPYLNDRYSIYSSKILPKFPWGEVTLEEDPFDGVKKIYDYIVSLKGGIVRVSLNNVDIWQLYFLAVIKEYSKARKKFSLKEQFAKLRWKKKNKDNSLETIENEKIGNKTTNIDKNNSIRDVKRNIVQDKNVKAINETLFNGQRSTLDVYLQVKKLESSSVITDFVNKKKRCTGRLTVVCKNKTNSKVKYLSVPWIPGERSAIDELKVIYEYTKTLDDNSISEICEKNKLNKSLANFSLAFILYLRERQFDSNYIDLINFKIGGFRKLMNKFSKFGSFFFDLFGLSHRKNATILAQWKRIQEEQWKLNPSKTIEFLIMGAHIQELRSDKYSSTEWSEFDFVIGSVVHFFVIILGVPLLYGQYISKVNRRHYLVDRDAQGLQKYNVPNPHSVKYEIE</sequence>
<dbReference type="AlphaFoldDB" id="A0AAV9Y022"/>